<accession>A0A1H4RW53</accession>
<protein>
    <submittedName>
        <fullName evidence="1">DivIVA domain-containing protein</fullName>
    </submittedName>
</protein>
<dbReference type="STRING" id="156980.SAMN04489745_2669"/>
<dbReference type="InterPro" id="IPR019932">
    <property type="entry name" value="CHP03543"/>
</dbReference>
<dbReference type="Gene3D" id="6.10.250.660">
    <property type="match status" value="2"/>
</dbReference>
<evidence type="ECO:0000313" key="2">
    <source>
        <dbReference type="Proteomes" id="UP000182652"/>
    </source>
</evidence>
<keyword evidence="2" id="KW-1185">Reference proteome</keyword>
<dbReference type="Proteomes" id="UP000182652">
    <property type="component" value="Unassembled WGS sequence"/>
</dbReference>
<name>A0A1H4RW53_9MICC</name>
<dbReference type="RefSeq" id="WP_066215220.1">
    <property type="nucleotide sequence ID" value="NZ_FNSN01000003.1"/>
</dbReference>
<gene>
    <name evidence="1" type="ORF">SAMN04489745_2669</name>
</gene>
<organism evidence="1 2">
    <name type="scientific">Arthrobacter woluwensis</name>
    <dbReference type="NCBI Taxonomy" id="156980"/>
    <lineage>
        <taxon>Bacteria</taxon>
        <taxon>Bacillati</taxon>
        <taxon>Actinomycetota</taxon>
        <taxon>Actinomycetes</taxon>
        <taxon>Micrococcales</taxon>
        <taxon>Micrococcaceae</taxon>
        <taxon>Arthrobacter</taxon>
    </lineage>
</organism>
<dbReference type="AlphaFoldDB" id="A0A1H4RW53"/>
<evidence type="ECO:0000313" key="1">
    <source>
        <dbReference type="EMBL" id="SEC36037.1"/>
    </source>
</evidence>
<dbReference type="InterPro" id="IPR019933">
    <property type="entry name" value="DivIVA_domain"/>
</dbReference>
<sequence length="193" mass="21747">MTEASSGKIPATFRRVERSSYGYSVAQVDDFMERGRAVFEDPMHDRPLTSTDVRKVAFDPARGGYEAAQVDHALDILEDALARRERDRLISSEGEEAWLGEVGRLSALLRQRLYRPDGEKFRHPSKSRTQGYAVTEVDALCKDIVDYLEHDHALSVDDVRRASFPPAKGQDAYEEAQVDAFLDRVVELMAAID</sequence>
<dbReference type="NCBIfam" id="TIGR03543">
    <property type="entry name" value="divI1A_rptt_fam"/>
    <property type="match status" value="1"/>
</dbReference>
<proteinExistence type="predicted"/>
<dbReference type="NCBIfam" id="TIGR03544">
    <property type="entry name" value="DivI1A_domain"/>
    <property type="match status" value="2"/>
</dbReference>
<dbReference type="EMBL" id="FNSN01000003">
    <property type="protein sequence ID" value="SEC36037.1"/>
    <property type="molecule type" value="Genomic_DNA"/>
</dbReference>
<reference evidence="1 2" key="1">
    <citation type="submission" date="2016-10" db="EMBL/GenBank/DDBJ databases">
        <authorList>
            <person name="de Groot N.N."/>
        </authorList>
    </citation>
    <scope>NUCLEOTIDE SEQUENCE [LARGE SCALE GENOMIC DNA]</scope>
    <source>
        <strain evidence="1 2">DSM 10495</strain>
    </source>
</reference>